<dbReference type="RefSeq" id="WP_028311852.1">
    <property type="nucleotide sequence ID" value="NZ_AXWS01000013.1"/>
</dbReference>
<comment type="subcellular location">
    <subcellularLocation>
        <location evidence="1">Periplasm</location>
    </subcellularLocation>
</comment>
<evidence type="ECO:0000256" key="2">
    <source>
        <dbReference type="ARBA" id="ARBA00010742"/>
    </source>
</evidence>
<dbReference type="PROSITE" id="PS51318">
    <property type="entry name" value="TAT"/>
    <property type="match status" value="1"/>
</dbReference>
<keyword evidence="4" id="KW-0732">Signal</keyword>
<proteinExistence type="inferred from homology"/>
<dbReference type="SUPFAM" id="SSF53850">
    <property type="entry name" value="Periplasmic binding protein-like II"/>
    <property type="match status" value="1"/>
</dbReference>
<comment type="similarity">
    <text evidence="2">Belongs to the bacterial solute-binding protein SsuA/TauA family.</text>
</comment>
<dbReference type="InterPro" id="IPR010067">
    <property type="entry name" value="ABC_SsuA_sub-bd"/>
</dbReference>
<evidence type="ECO:0000256" key="6">
    <source>
        <dbReference type="ARBA" id="ARBA00070228"/>
    </source>
</evidence>
<evidence type="ECO:0000313" key="9">
    <source>
        <dbReference type="RefSeq" id="WP_028311852.1"/>
    </source>
</evidence>
<evidence type="ECO:0000313" key="8">
    <source>
        <dbReference type="Proteomes" id="UP000675920"/>
    </source>
</evidence>
<evidence type="ECO:0000259" key="7">
    <source>
        <dbReference type="SMART" id="SM00062"/>
    </source>
</evidence>
<evidence type="ECO:0000256" key="3">
    <source>
        <dbReference type="ARBA" id="ARBA00022448"/>
    </source>
</evidence>
<feature type="domain" description="Solute-binding protein family 3/N-terminal" evidence="7">
    <location>
        <begin position="34"/>
        <end position="246"/>
    </location>
</feature>
<evidence type="ECO:0000256" key="4">
    <source>
        <dbReference type="ARBA" id="ARBA00022729"/>
    </source>
</evidence>
<sequence>MPHTLPHRRRLLAGLGLLPAALACRAARADGRVELRVGDQKGGLRSILEAAGALRDLPFDIRWYEFPAAAPLLEALNAGAIEVGVAGDAPLIFAQASGAKLRAFSARRTDPVGVAVVAKAGSPLTDAASLKGRSIATGRGSIGHFIALAALRQAGLRFDDVTFRFMLPSDAKLALHAGSVDAWSTWDPYTALAETVDHAKVIVTGRGLSSGLTYLIGTEPALRDKPAALAELARRVRTATGWAVAHPDEYSAVFAQALGIPLDAARLTFTRSRPQWAAIDPTVIAEQQRTADLYLDAGLIGARLDAAAGFARLGTA</sequence>
<dbReference type="InterPro" id="IPR001638">
    <property type="entry name" value="Solute-binding_3/MltF_N"/>
</dbReference>
<reference evidence="9" key="1">
    <citation type="submission" date="2025-08" db="UniProtKB">
        <authorList>
            <consortium name="RefSeq"/>
        </authorList>
    </citation>
    <scope>IDENTIFICATION</scope>
</reference>
<organism evidence="8 9">
    <name type="scientific">Derxia gummosa DSM 723</name>
    <dbReference type="NCBI Taxonomy" id="1121388"/>
    <lineage>
        <taxon>Bacteria</taxon>
        <taxon>Pseudomonadati</taxon>
        <taxon>Pseudomonadota</taxon>
        <taxon>Betaproteobacteria</taxon>
        <taxon>Burkholderiales</taxon>
        <taxon>Alcaligenaceae</taxon>
        <taxon>Derxia</taxon>
    </lineage>
</organism>
<dbReference type="CDD" id="cd13558">
    <property type="entry name" value="PBP2_SsuA_like_2"/>
    <property type="match status" value="1"/>
</dbReference>
<dbReference type="OrthoDB" id="286202at2"/>
<dbReference type="Pfam" id="PF09084">
    <property type="entry name" value="NMT1"/>
    <property type="match status" value="1"/>
</dbReference>
<dbReference type="AlphaFoldDB" id="A0A8B6X4L6"/>
<keyword evidence="8" id="KW-1185">Reference proteome</keyword>
<dbReference type="GO" id="GO:0016020">
    <property type="term" value="C:membrane"/>
    <property type="evidence" value="ECO:0007669"/>
    <property type="project" value="InterPro"/>
</dbReference>
<evidence type="ECO:0000256" key="5">
    <source>
        <dbReference type="ARBA" id="ARBA00055538"/>
    </source>
</evidence>
<dbReference type="FunFam" id="3.40.190.10:FF:000050">
    <property type="entry name" value="Sulfonate ABC transporter substrate-binding protein"/>
    <property type="match status" value="1"/>
</dbReference>
<dbReference type="PANTHER" id="PTHR30024">
    <property type="entry name" value="ALIPHATIC SULFONATES-BINDING PROTEIN-RELATED"/>
    <property type="match status" value="1"/>
</dbReference>
<dbReference type="Proteomes" id="UP000675920">
    <property type="component" value="Unplaced"/>
</dbReference>
<dbReference type="GO" id="GO:0042597">
    <property type="term" value="C:periplasmic space"/>
    <property type="evidence" value="ECO:0007669"/>
    <property type="project" value="UniProtKB-SubCell"/>
</dbReference>
<dbReference type="InterPro" id="IPR006311">
    <property type="entry name" value="TAT_signal"/>
</dbReference>
<evidence type="ECO:0000256" key="1">
    <source>
        <dbReference type="ARBA" id="ARBA00004418"/>
    </source>
</evidence>
<dbReference type="NCBIfam" id="TIGR01728">
    <property type="entry name" value="SsuA_fam"/>
    <property type="match status" value="1"/>
</dbReference>
<accession>A0A8B6X4L6</accession>
<dbReference type="InterPro" id="IPR015168">
    <property type="entry name" value="SsuA/THI5"/>
</dbReference>
<protein>
    <recommendedName>
        <fullName evidence="6">Putative aliphatic sulfonates-binding protein</fullName>
    </recommendedName>
</protein>
<keyword evidence="3" id="KW-0813">Transport</keyword>
<dbReference type="GO" id="GO:0042626">
    <property type="term" value="F:ATPase-coupled transmembrane transporter activity"/>
    <property type="evidence" value="ECO:0007669"/>
    <property type="project" value="InterPro"/>
</dbReference>
<dbReference type="SMART" id="SM00062">
    <property type="entry name" value="PBPb"/>
    <property type="match status" value="1"/>
</dbReference>
<comment type="function">
    <text evidence="5">Part of a binding-protein-dependent transport system for aliphatic sulfonates. Putative binding protein.</text>
</comment>
<dbReference type="Gene3D" id="3.40.190.10">
    <property type="entry name" value="Periplasmic binding protein-like II"/>
    <property type="match status" value="2"/>
</dbReference>
<dbReference type="PANTHER" id="PTHR30024:SF48">
    <property type="entry name" value="ABC TRANSPORTER SUBSTRATE-BINDING PROTEIN"/>
    <property type="match status" value="1"/>
</dbReference>
<name>A0A8B6X4L6_9BURK</name>